<feature type="domain" description="Arm DNA-binding" evidence="1">
    <location>
        <begin position="17"/>
        <end position="97"/>
    </location>
</feature>
<comment type="caution">
    <text evidence="2">The sequence shown here is derived from an EMBL/GenBank/DDBJ whole genome shotgun (WGS) entry which is preliminary data.</text>
</comment>
<dbReference type="GO" id="GO:0003677">
    <property type="term" value="F:DNA binding"/>
    <property type="evidence" value="ECO:0007669"/>
    <property type="project" value="UniProtKB-KW"/>
</dbReference>
<dbReference type="InterPro" id="IPR035386">
    <property type="entry name" value="Arm-DNA-bind_5"/>
</dbReference>
<evidence type="ECO:0000259" key="1">
    <source>
        <dbReference type="Pfam" id="PF17293"/>
    </source>
</evidence>
<evidence type="ECO:0000313" key="3">
    <source>
        <dbReference type="Proteomes" id="UP001355298"/>
    </source>
</evidence>
<evidence type="ECO:0000313" key="2">
    <source>
        <dbReference type="EMBL" id="MEC4265562.1"/>
    </source>
</evidence>
<proteinExistence type="predicted"/>
<dbReference type="Pfam" id="PF17293">
    <property type="entry name" value="Arm-DNA-bind_5"/>
    <property type="match status" value="1"/>
</dbReference>
<keyword evidence="2" id="KW-0238">DNA-binding</keyword>
<dbReference type="EMBL" id="JAYMGW010000006">
    <property type="protein sequence ID" value="MEC4265562.1"/>
    <property type="molecule type" value="Genomic_DNA"/>
</dbReference>
<protein>
    <submittedName>
        <fullName evidence="2">Arm DNA-binding domain-containing protein</fullName>
    </submittedName>
</protein>
<keyword evidence="3" id="KW-1185">Reference proteome</keyword>
<dbReference type="RefSeq" id="WP_326278567.1">
    <property type="nucleotide sequence ID" value="NZ_JAYKYV010000006.1"/>
</dbReference>
<organism evidence="2 3">
    <name type="scientific">Flagellimonas halotolerans</name>
    <dbReference type="NCBI Taxonomy" id="3112164"/>
    <lineage>
        <taxon>Bacteria</taxon>
        <taxon>Pseudomonadati</taxon>
        <taxon>Bacteroidota</taxon>
        <taxon>Flavobacteriia</taxon>
        <taxon>Flavobacteriales</taxon>
        <taxon>Flavobacteriaceae</taxon>
        <taxon>Flagellimonas</taxon>
    </lineage>
</organism>
<name>A0ABU6IR31_9FLAO</name>
<sequence length="144" mass="16386">MGTSRTFSILIWLNLAKEKDGFAPIYARITVDGKRAEISLKRQTSVTFWDPKASKTVARTPEGRQLNEYLDEVHAKLLACHKQLSSDFELVTAQSIKARFVGVDSKHKTLLQLVAYHNQNMDGTLRQVPLKIISQQRIISRIFC</sequence>
<gene>
    <name evidence="2" type="ORF">VOP03_09405</name>
</gene>
<dbReference type="Proteomes" id="UP001355298">
    <property type="component" value="Unassembled WGS sequence"/>
</dbReference>
<reference evidence="2 3" key="1">
    <citation type="submission" date="2024-01" db="EMBL/GenBank/DDBJ databases">
        <title>The strains designed SYSU M86414 and SYSU M84420 isolated from the marine sediment in San Sha City (Hainan Province, China).</title>
        <authorList>
            <person name="Guo D."/>
        </authorList>
    </citation>
    <scope>NUCLEOTIDE SEQUENCE [LARGE SCALE GENOMIC DNA]</scope>
    <source>
        <strain evidence="2 3">SYSU M84420</strain>
    </source>
</reference>
<accession>A0ABU6IR31</accession>